<organism evidence="2 3">
    <name type="scientific">Callipepla squamata</name>
    <name type="common">Scaled quail</name>
    <dbReference type="NCBI Taxonomy" id="9009"/>
    <lineage>
        <taxon>Eukaryota</taxon>
        <taxon>Metazoa</taxon>
        <taxon>Chordata</taxon>
        <taxon>Craniata</taxon>
        <taxon>Vertebrata</taxon>
        <taxon>Euteleostomi</taxon>
        <taxon>Archelosauria</taxon>
        <taxon>Archosauria</taxon>
        <taxon>Dinosauria</taxon>
        <taxon>Saurischia</taxon>
        <taxon>Theropoda</taxon>
        <taxon>Coelurosauria</taxon>
        <taxon>Aves</taxon>
        <taxon>Neognathae</taxon>
        <taxon>Galloanserae</taxon>
        <taxon>Galliformes</taxon>
        <taxon>Odontophoridae</taxon>
        <taxon>Callipepla</taxon>
    </lineage>
</organism>
<dbReference type="PANTHER" id="PTHR14537">
    <property type="entry name" value="FIBRONECTIN TYPE III DOMAIN-CONTAINING PROTEIN 11"/>
    <property type="match status" value="1"/>
</dbReference>
<proteinExistence type="predicted"/>
<reference evidence="2 3" key="1">
    <citation type="submission" date="2016-07" db="EMBL/GenBank/DDBJ databases">
        <title>Disparate Historic Effective Population Sizes Predicted by Modern Levels of Genome Diversity for the Scaled Quail (Callipepla squamata) and the Northern Bobwhite (Colinus virginianus): Inferences from First and Second Generation Draft Genome Assemblies for Sympatric New World Quail.</title>
        <authorList>
            <person name="Oldeschulte D.L."/>
            <person name="Halley Y.A."/>
            <person name="Bhattarai E.K."/>
            <person name="Brashear W.A."/>
            <person name="Hill J."/>
            <person name="Metz R.P."/>
            <person name="Johnson C.D."/>
            <person name="Rollins D."/>
            <person name="Peterson M.J."/>
            <person name="Bickhart D.M."/>
            <person name="Decker J.E."/>
            <person name="Seabury C.M."/>
        </authorList>
    </citation>
    <scope>NUCLEOTIDE SEQUENCE [LARGE SCALE GENOMIC DNA]</scope>
    <source>
        <strain evidence="2 3">Texas</strain>
        <tissue evidence="2">Leg muscle</tissue>
    </source>
</reference>
<sequence length="305" mass="35906">MNMDRNEFENNLESAVCSTEDRDNHIRKRYSERRSLILQYLQSDLSIHRLKEHQEKVELLKKSCYYVEVLPSFLILRDENSSTHRTNIFQVMDLWKFQRVKKLARSQAEIQLQLLTHLLEQLQQGREELVSYTEICDMVTFLSKWDSITQRMSDLSETMNSFLSLQVKKRLYTKHHLVSCADIRSNVIPDVRLFLRAKMPVMFDHKESFADKNSAHLKWATENQASPDEQYEVHFKLLRHGTQAAFGHCGVVICTTTTCVFHGLLPGQSYEFMIRRVETYTLVYEPWQDTITLTTEANEAEEENT</sequence>
<dbReference type="EMBL" id="MCFN01000030">
    <property type="protein sequence ID" value="OXB67827.1"/>
    <property type="molecule type" value="Genomic_DNA"/>
</dbReference>
<evidence type="ECO:0000313" key="3">
    <source>
        <dbReference type="Proteomes" id="UP000198323"/>
    </source>
</evidence>
<protein>
    <recommendedName>
        <fullName evidence="1">Fibronectin type-III domain-containing protein</fullName>
    </recommendedName>
</protein>
<comment type="caution">
    <text evidence="2">The sequence shown here is derived from an EMBL/GenBank/DDBJ whole genome shotgun (WGS) entry which is preliminary data.</text>
</comment>
<dbReference type="OrthoDB" id="8699528at2759"/>
<gene>
    <name evidence="2" type="ORF">ASZ78_005509</name>
</gene>
<dbReference type="InterPro" id="IPR039581">
    <property type="entry name" value="FNDC11"/>
</dbReference>
<dbReference type="InterPro" id="IPR036116">
    <property type="entry name" value="FN3_sf"/>
</dbReference>
<dbReference type="Proteomes" id="UP000198323">
    <property type="component" value="Unassembled WGS sequence"/>
</dbReference>
<evidence type="ECO:0000313" key="2">
    <source>
        <dbReference type="EMBL" id="OXB67827.1"/>
    </source>
</evidence>
<dbReference type="PROSITE" id="PS50853">
    <property type="entry name" value="FN3"/>
    <property type="match status" value="1"/>
</dbReference>
<dbReference type="InterPro" id="IPR013783">
    <property type="entry name" value="Ig-like_fold"/>
</dbReference>
<dbReference type="InterPro" id="IPR049231">
    <property type="entry name" value="DUF5581_N"/>
</dbReference>
<dbReference type="AlphaFoldDB" id="A0A226NKC9"/>
<accession>A0A226NKC9</accession>
<dbReference type="STRING" id="9009.A0A226NKC9"/>
<dbReference type="Pfam" id="PF17744">
    <property type="entry name" value="DUF5581"/>
    <property type="match status" value="1"/>
</dbReference>
<feature type="domain" description="Fibronectin type-III" evidence="1">
    <location>
        <begin position="197"/>
        <end position="298"/>
    </location>
</feature>
<dbReference type="CDD" id="cd00063">
    <property type="entry name" value="FN3"/>
    <property type="match status" value="1"/>
</dbReference>
<dbReference type="InterPro" id="IPR048317">
    <property type="entry name" value="DUF5581_C"/>
</dbReference>
<dbReference type="SUPFAM" id="SSF49265">
    <property type="entry name" value="Fibronectin type III"/>
    <property type="match status" value="1"/>
</dbReference>
<dbReference type="Pfam" id="PF20996">
    <property type="entry name" value="DUF5581_N"/>
    <property type="match status" value="1"/>
</dbReference>
<dbReference type="InterPro" id="IPR003961">
    <property type="entry name" value="FN3_dom"/>
</dbReference>
<name>A0A226NKC9_CALSU</name>
<dbReference type="Gene3D" id="2.60.40.10">
    <property type="entry name" value="Immunoglobulins"/>
    <property type="match status" value="1"/>
</dbReference>
<keyword evidence="3" id="KW-1185">Reference proteome</keyword>
<evidence type="ECO:0000259" key="1">
    <source>
        <dbReference type="PROSITE" id="PS50853"/>
    </source>
</evidence>